<organism evidence="1 2">
    <name type="scientific">Fusarium oxysporum</name>
    <name type="common">Fusarium vascular wilt</name>
    <dbReference type="NCBI Taxonomy" id="5507"/>
    <lineage>
        <taxon>Eukaryota</taxon>
        <taxon>Fungi</taxon>
        <taxon>Dikarya</taxon>
        <taxon>Ascomycota</taxon>
        <taxon>Pezizomycotina</taxon>
        <taxon>Sordariomycetes</taxon>
        <taxon>Hypocreomycetidae</taxon>
        <taxon>Hypocreales</taxon>
        <taxon>Nectriaceae</taxon>
        <taxon>Fusarium</taxon>
        <taxon>Fusarium oxysporum species complex</taxon>
    </lineage>
</organism>
<sequence length="74" mass="8479">MPPNLEDNLIDTKEEEEEEIALAHPSSHEEEVTKLRHLAEALRAEAEKSQKLYKEHIKHTQALVATGKDPREIL</sequence>
<evidence type="ECO:0000313" key="1">
    <source>
        <dbReference type="EMBL" id="SCO86103.1"/>
    </source>
</evidence>
<proteinExistence type="predicted"/>
<reference evidence="2" key="1">
    <citation type="submission" date="2016-09" db="EMBL/GenBank/DDBJ databases">
        <authorList>
            <person name="Guldener U."/>
        </authorList>
    </citation>
    <scope>NUCLEOTIDE SEQUENCE [LARGE SCALE GENOMIC DNA]</scope>
    <source>
        <strain evidence="2">V64-1</strain>
    </source>
</reference>
<dbReference type="AlphaFoldDB" id="A0A2H3TBL4"/>
<accession>A0A2H3TBL4</accession>
<gene>
    <name evidence="1" type="ORF">FRV6_10230</name>
</gene>
<evidence type="ECO:0000313" key="2">
    <source>
        <dbReference type="Proteomes" id="UP000219369"/>
    </source>
</evidence>
<name>A0A2H3TBL4_FUSOX</name>
<dbReference type="EMBL" id="FMJY01000005">
    <property type="protein sequence ID" value="SCO86103.1"/>
    <property type="molecule type" value="Genomic_DNA"/>
</dbReference>
<protein>
    <submittedName>
        <fullName evidence="1">Uncharacterized protein</fullName>
    </submittedName>
</protein>
<dbReference type="Proteomes" id="UP000219369">
    <property type="component" value="Unassembled WGS sequence"/>
</dbReference>